<feature type="compositionally biased region" description="Low complexity" evidence="6">
    <location>
        <begin position="1084"/>
        <end position="1098"/>
    </location>
</feature>
<dbReference type="PANTHER" id="PTHR43775:SF37">
    <property type="entry name" value="SI:DKEY-61P9.11"/>
    <property type="match status" value="1"/>
</dbReference>
<dbReference type="Gene3D" id="3.40.366.10">
    <property type="entry name" value="Malonyl-Coenzyme A Acyl Carrier Protein, domain 2"/>
    <property type="match status" value="1"/>
</dbReference>
<dbReference type="PROSITE" id="PS00599">
    <property type="entry name" value="AA_TRANSFER_CLASS_2"/>
    <property type="match status" value="1"/>
</dbReference>
<keyword evidence="3" id="KW-0597">Phosphoprotein</keyword>
<evidence type="ECO:0000256" key="2">
    <source>
        <dbReference type="ARBA" id="ARBA00022450"/>
    </source>
</evidence>
<dbReference type="InterPro" id="IPR016039">
    <property type="entry name" value="Thiolase-like"/>
</dbReference>
<dbReference type="RefSeq" id="WP_197003416.1">
    <property type="nucleotide sequence ID" value="NZ_BONS01000015.1"/>
</dbReference>
<dbReference type="GO" id="GO:0005737">
    <property type="term" value="C:cytoplasm"/>
    <property type="evidence" value="ECO:0007669"/>
    <property type="project" value="TreeGrafter"/>
</dbReference>
<evidence type="ECO:0000259" key="8">
    <source>
        <dbReference type="PROSITE" id="PS52004"/>
    </source>
</evidence>
<evidence type="ECO:0000256" key="3">
    <source>
        <dbReference type="ARBA" id="ARBA00022553"/>
    </source>
</evidence>
<dbReference type="InterPro" id="IPR014030">
    <property type="entry name" value="Ketoacyl_synth_N"/>
</dbReference>
<proteinExistence type="predicted"/>
<dbReference type="Gene3D" id="3.90.1150.10">
    <property type="entry name" value="Aspartate Aminotransferase, domain 1"/>
    <property type="match status" value="1"/>
</dbReference>
<dbReference type="InterPro" id="IPR016035">
    <property type="entry name" value="Acyl_Trfase/lysoPLipase"/>
</dbReference>
<dbReference type="SUPFAM" id="SSF47336">
    <property type="entry name" value="ACP-like"/>
    <property type="match status" value="1"/>
</dbReference>
<dbReference type="SMART" id="SM00825">
    <property type="entry name" value="PKS_KS"/>
    <property type="match status" value="1"/>
</dbReference>
<evidence type="ECO:0000313" key="9">
    <source>
        <dbReference type="EMBL" id="MBG6136441.1"/>
    </source>
</evidence>
<protein>
    <submittedName>
        <fullName evidence="9">8-amino-7-oxononanoate synthase</fullName>
    </submittedName>
</protein>
<dbReference type="InterPro" id="IPR014043">
    <property type="entry name" value="Acyl_transferase_dom"/>
</dbReference>
<dbReference type="InterPro" id="IPR050091">
    <property type="entry name" value="PKS_NRPS_Biosynth_Enz"/>
</dbReference>
<dbReference type="Gene3D" id="3.40.640.10">
    <property type="entry name" value="Type I PLP-dependent aspartate aminotransferase-like (Major domain)"/>
    <property type="match status" value="1"/>
</dbReference>
<dbReference type="InterPro" id="IPR015421">
    <property type="entry name" value="PyrdxlP-dep_Trfase_major"/>
</dbReference>
<dbReference type="Gene3D" id="1.10.1200.10">
    <property type="entry name" value="ACP-like"/>
    <property type="match status" value="1"/>
</dbReference>
<dbReference type="GO" id="GO:0006633">
    <property type="term" value="P:fatty acid biosynthetic process"/>
    <property type="evidence" value="ECO:0007669"/>
    <property type="project" value="InterPro"/>
</dbReference>
<dbReference type="PROSITE" id="PS50075">
    <property type="entry name" value="CARRIER"/>
    <property type="match status" value="1"/>
</dbReference>
<feature type="region of interest" description="Disordered" evidence="6">
    <location>
        <begin position="1065"/>
        <end position="1098"/>
    </location>
</feature>
<dbReference type="Gene3D" id="3.30.70.3290">
    <property type="match status" value="1"/>
</dbReference>
<evidence type="ECO:0000256" key="6">
    <source>
        <dbReference type="SAM" id="MobiDB-lite"/>
    </source>
</evidence>
<dbReference type="GO" id="GO:0071770">
    <property type="term" value="P:DIM/DIP cell wall layer assembly"/>
    <property type="evidence" value="ECO:0007669"/>
    <property type="project" value="TreeGrafter"/>
</dbReference>
<dbReference type="SUPFAM" id="SSF53901">
    <property type="entry name" value="Thiolase-like"/>
    <property type="match status" value="1"/>
</dbReference>
<dbReference type="InterPro" id="IPR036736">
    <property type="entry name" value="ACP-like_sf"/>
</dbReference>
<evidence type="ECO:0000313" key="10">
    <source>
        <dbReference type="Proteomes" id="UP000622552"/>
    </source>
</evidence>
<dbReference type="InterPro" id="IPR001917">
    <property type="entry name" value="Aminotrans_II_pyridoxalP_BS"/>
</dbReference>
<keyword evidence="5" id="KW-0663">Pyridoxal phosphate</keyword>
<dbReference type="Pfam" id="PF00155">
    <property type="entry name" value="Aminotran_1_2"/>
    <property type="match status" value="1"/>
</dbReference>
<evidence type="ECO:0000259" key="7">
    <source>
        <dbReference type="PROSITE" id="PS50075"/>
    </source>
</evidence>
<dbReference type="InterPro" id="IPR004839">
    <property type="entry name" value="Aminotransferase_I/II_large"/>
</dbReference>
<dbReference type="InterPro" id="IPR001227">
    <property type="entry name" value="Ac_transferase_dom_sf"/>
</dbReference>
<dbReference type="Proteomes" id="UP000622552">
    <property type="component" value="Unassembled WGS sequence"/>
</dbReference>
<feature type="domain" description="Carrier" evidence="7">
    <location>
        <begin position="982"/>
        <end position="1063"/>
    </location>
</feature>
<dbReference type="SUPFAM" id="SSF55048">
    <property type="entry name" value="Probable ACP-binding domain of malonyl-CoA ACP transacylase"/>
    <property type="match status" value="1"/>
</dbReference>
<dbReference type="SMART" id="SM00827">
    <property type="entry name" value="PKS_AT"/>
    <property type="match status" value="1"/>
</dbReference>
<dbReference type="Pfam" id="PF16197">
    <property type="entry name" value="KAsynt_C_assoc"/>
    <property type="match status" value="1"/>
</dbReference>
<dbReference type="SUPFAM" id="SSF52151">
    <property type="entry name" value="FabD/lysophospholipase-like"/>
    <property type="match status" value="1"/>
</dbReference>
<keyword evidence="4" id="KW-0808">Transferase</keyword>
<evidence type="ECO:0000256" key="4">
    <source>
        <dbReference type="ARBA" id="ARBA00022679"/>
    </source>
</evidence>
<dbReference type="CDD" id="cd06454">
    <property type="entry name" value="KBL_like"/>
    <property type="match status" value="1"/>
</dbReference>
<keyword evidence="2" id="KW-0596">Phosphopantetheine</keyword>
<dbReference type="InterPro" id="IPR016036">
    <property type="entry name" value="Malonyl_transacylase_ACP-bd"/>
</dbReference>
<dbReference type="InterPro" id="IPR014031">
    <property type="entry name" value="Ketoacyl_synth_C"/>
</dbReference>
<dbReference type="Gene3D" id="3.40.47.10">
    <property type="match status" value="1"/>
</dbReference>
<accession>A0A8J7GSV0</accession>
<dbReference type="PROSITE" id="PS00012">
    <property type="entry name" value="PHOSPHOPANTETHEINE"/>
    <property type="match status" value="1"/>
</dbReference>
<dbReference type="Pfam" id="PF00698">
    <property type="entry name" value="Acyl_transf_1"/>
    <property type="match status" value="1"/>
</dbReference>
<dbReference type="Pfam" id="PF00109">
    <property type="entry name" value="ketoacyl-synt"/>
    <property type="match status" value="1"/>
</dbReference>
<evidence type="ECO:0000256" key="5">
    <source>
        <dbReference type="ARBA" id="ARBA00022898"/>
    </source>
</evidence>
<name>A0A8J7GSV0_9ACTN</name>
<dbReference type="Pfam" id="PF02801">
    <property type="entry name" value="Ketoacyl-synt_C"/>
    <property type="match status" value="1"/>
</dbReference>
<dbReference type="InterPro" id="IPR018201">
    <property type="entry name" value="Ketoacyl_synth_AS"/>
</dbReference>
<dbReference type="InterPro" id="IPR009081">
    <property type="entry name" value="PP-bd_ACP"/>
</dbReference>
<dbReference type="GO" id="GO:0005886">
    <property type="term" value="C:plasma membrane"/>
    <property type="evidence" value="ECO:0007669"/>
    <property type="project" value="TreeGrafter"/>
</dbReference>
<dbReference type="InterPro" id="IPR020841">
    <property type="entry name" value="PKS_Beta-ketoAc_synthase_dom"/>
</dbReference>
<dbReference type="GO" id="GO:0030170">
    <property type="term" value="F:pyridoxal phosphate binding"/>
    <property type="evidence" value="ECO:0007669"/>
    <property type="project" value="InterPro"/>
</dbReference>
<keyword evidence="10" id="KW-1185">Reference proteome</keyword>
<dbReference type="PANTHER" id="PTHR43775">
    <property type="entry name" value="FATTY ACID SYNTHASE"/>
    <property type="match status" value="1"/>
</dbReference>
<dbReference type="CDD" id="cd00833">
    <property type="entry name" value="PKS"/>
    <property type="match status" value="1"/>
</dbReference>
<gene>
    <name evidence="9" type="ORF">IW245_002635</name>
</gene>
<organism evidence="9 10">
    <name type="scientific">Longispora fulva</name>
    <dbReference type="NCBI Taxonomy" id="619741"/>
    <lineage>
        <taxon>Bacteria</taxon>
        <taxon>Bacillati</taxon>
        <taxon>Actinomycetota</taxon>
        <taxon>Actinomycetes</taxon>
        <taxon>Micromonosporales</taxon>
        <taxon>Micromonosporaceae</taxon>
        <taxon>Longispora</taxon>
    </lineage>
</organism>
<dbReference type="InterPro" id="IPR032821">
    <property type="entry name" value="PKS_assoc"/>
</dbReference>
<evidence type="ECO:0000256" key="1">
    <source>
        <dbReference type="ARBA" id="ARBA00001933"/>
    </source>
</evidence>
<comment type="cofactor">
    <cofactor evidence="1">
        <name>pyridoxal 5'-phosphate</name>
        <dbReference type="ChEBI" id="CHEBI:597326"/>
    </cofactor>
</comment>
<dbReference type="PROSITE" id="PS00606">
    <property type="entry name" value="KS3_1"/>
    <property type="match status" value="1"/>
</dbReference>
<dbReference type="InterPro" id="IPR015424">
    <property type="entry name" value="PyrdxlP-dep_Trfase"/>
</dbReference>
<dbReference type="GO" id="GO:0004315">
    <property type="term" value="F:3-oxoacyl-[acyl-carrier-protein] synthase activity"/>
    <property type="evidence" value="ECO:0007669"/>
    <property type="project" value="InterPro"/>
</dbReference>
<dbReference type="InterPro" id="IPR006162">
    <property type="entry name" value="Ppantetheine_attach_site"/>
</dbReference>
<comment type="caution">
    <text evidence="9">The sequence shown here is derived from an EMBL/GenBank/DDBJ whole genome shotgun (WGS) entry which is preliminary data.</text>
</comment>
<dbReference type="GO" id="GO:0004312">
    <property type="term" value="F:fatty acid synthase activity"/>
    <property type="evidence" value="ECO:0007669"/>
    <property type="project" value="TreeGrafter"/>
</dbReference>
<feature type="domain" description="Ketosynthase family 3 (KS3)" evidence="8">
    <location>
        <begin position="1"/>
        <end position="423"/>
    </location>
</feature>
<sequence>MRDIAIVGMGCRFPGADNLTEYWRMLRAAERQFRAVPDEKTRWRHADFYDPDDRRASRGAYTDQLALIEGVDQFDAMHFRMSPRRVQAMDPQHRLLLQASREALQDAGWERREFDRPGTGVFFAMSSSEYMELVTDVRTMQPFSVPGGLLNMAAATVSQYYDLGGPSFTVDAACSSGLVALYEAVTHLRAGQCTTALVGGSYLALAPAGLVGFSKVGALSAAGVCRPFDRRADGFVLGEGVGVLVLRPLDVALAAGDRVYAVVKGVGCSNDGITDGPMTPRKEGQVLALSRAFADAGVAPRSVGLIEAHGTATVVGDRVELESLKEVRGDGEGQAYLSSVKSLIGHGLSASGLASLIKVSLALHHGIVPPHPDTETDPEVGLADAGLTIPGAECPFPASDKPRRGSVSGFGFGGTNLHVILEQAPDRETPATESRPELFVFSAGSVDLLMAHLDAVLGSLTAQPDTPLRDLAHALSSRELLAARLAVVAADRAELVGKLTEAGTRLAAGALGTLGDIGHAGKAPLAEDARRIAFVFPGQGSQSPGMSGDLFERFATFRERARDLDQTDLLGAVYGPDADTDAGRERLTGTDVCQPVLGIMGLAARGVLGDLGLAADVTLGHSAGEFPAAAVAGALTDAEAVALLATRGQRMRAAEAGVSGGMLALRADGDTTDDLLSGVEGAWPGCYNHPLQTVVSGTEAGLVEVERRCVERGITAQRLDVSNAFHSPLLDSARDGIAHDLADQPIQPPTTTFVSSVDGTVTTDPDRLRALWIEHAVAPIRFSAAARAAYDSGARVFVQLSGGRALLSTIRQNLREHSDAVYVPLTGDRPDDARTFLAAVGQLAVIGVPVDLAALFPAGTGLATLPPSPLRTRAYWLPVPADRSGAKNPVDRSSAEPTATATTALREENPVSDVVALLREQLAVLRALDPTAAGLADALNGAVGSPSALATVTGRAAVGQVAVGAAAPGHPSTGGDTPAGGIGRDEIRSVVLGHISRISAFPVDHLADSNLIVQELGFDSLMTTELVGSVARTWPQLADKLAPGTIATRPTVAEIVATLAGLLGAPQSPTTGDPAGPGGVEGTPAAAPPDAAAAAGVAQPHSAIPREYRIEDFPEARALAEQIEDGQGRNPYFLVHEGTAAGTTRIDGRDLLSFSSYNYLGLSGHPGVHAAVTDAIGRYGTSVSASRFLSGERPLHHELESELAGLLGVEDAIAMVSGHATNVTVIGHLVGPEDLIVHDALAHDSILQGCALSGARRLPFPHNDVAALDALLSRARDSFRRVLIVVEGVYSMDGDLVDLPALIEVARRHEALLMVDEAHSLGTVGPNGGGVGDHFGVDRSGVDLWSGTLSKSLASCGGYVAGNAQVIRYLKYSVPGFVYSVGLTPSNTAAALAAIRAMAAEPERLERLRNNSKLFLTLARQAGINTGDSADSPVVPCIVGDSVKAMALADRLYERGISANPIMYPAVPEEHARLRFFITSEHTAEQIEWGVGVLADELKNVLGSTS</sequence>
<reference evidence="9" key="1">
    <citation type="submission" date="2020-11" db="EMBL/GenBank/DDBJ databases">
        <title>Sequencing the genomes of 1000 actinobacteria strains.</title>
        <authorList>
            <person name="Klenk H.-P."/>
        </authorList>
    </citation>
    <scope>NUCLEOTIDE SEQUENCE</scope>
    <source>
        <strain evidence="9">DSM 45356</strain>
    </source>
</reference>
<dbReference type="InterPro" id="IPR015422">
    <property type="entry name" value="PyrdxlP-dep_Trfase_small"/>
</dbReference>
<dbReference type="SUPFAM" id="SSF53383">
    <property type="entry name" value="PLP-dependent transferases"/>
    <property type="match status" value="1"/>
</dbReference>
<dbReference type="EMBL" id="JADOUF010000001">
    <property type="protein sequence ID" value="MBG6136441.1"/>
    <property type="molecule type" value="Genomic_DNA"/>
</dbReference>
<dbReference type="PROSITE" id="PS52004">
    <property type="entry name" value="KS3_2"/>
    <property type="match status" value="1"/>
</dbReference>